<feature type="compositionally biased region" description="Polar residues" evidence="1">
    <location>
        <begin position="294"/>
        <end position="313"/>
    </location>
</feature>
<keyword evidence="3" id="KW-1185">Reference proteome</keyword>
<feature type="region of interest" description="Disordered" evidence="1">
    <location>
        <begin position="294"/>
        <end position="350"/>
    </location>
</feature>
<feature type="compositionally biased region" description="Polar residues" evidence="1">
    <location>
        <begin position="325"/>
        <end position="342"/>
    </location>
</feature>
<comment type="caution">
    <text evidence="2">The sequence shown here is derived from an EMBL/GenBank/DDBJ whole genome shotgun (WGS) entry which is preliminary data.</text>
</comment>
<reference evidence="2" key="1">
    <citation type="submission" date="2013-11" db="EMBL/GenBank/DDBJ databases">
        <title>Genome sequence of the fusiform rust pathogen reveals effectors for host alternation and coevolution with pine.</title>
        <authorList>
            <consortium name="DOE Joint Genome Institute"/>
            <person name="Smith K."/>
            <person name="Pendleton A."/>
            <person name="Kubisiak T."/>
            <person name="Anderson C."/>
            <person name="Salamov A."/>
            <person name="Aerts A."/>
            <person name="Riley R."/>
            <person name="Clum A."/>
            <person name="Lindquist E."/>
            <person name="Ence D."/>
            <person name="Campbell M."/>
            <person name="Kronenberg Z."/>
            <person name="Feau N."/>
            <person name="Dhillon B."/>
            <person name="Hamelin R."/>
            <person name="Burleigh J."/>
            <person name="Smith J."/>
            <person name="Yandell M."/>
            <person name="Nelson C."/>
            <person name="Grigoriev I."/>
            <person name="Davis J."/>
        </authorList>
    </citation>
    <scope>NUCLEOTIDE SEQUENCE</scope>
    <source>
        <strain evidence="2">G11</strain>
    </source>
</reference>
<evidence type="ECO:0000313" key="3">
    <source>
        <dbReference type="Proteomes" id="UP000886653"/>
    </source>
</evidence>
<dbReference type="Proteomes" id="UP000886653">
    <property type="component" value="Unassembled WGS sequence"/>
</dbReference>
<sequence>MVNASDKHISSSTVIGPLNKQLYPTWRIRTQIILEASDLLEIANGLEQLPDETSSPEFTAQFLRRDRKAYNLILDQLNDDEIAIINNNPTIQNSSHQLWEHLFKKYGDVKPLEIHQAWANWEACSSDLNDPDLLVNHWKAVSMLTEAGQATDTVQCVTHVLAKILTLPYFKFLKEKYFKGEINISLSTALAHLQLATSIHRYNLPSAVNTIPTTFPDKVHVGSGFPSLEHKTAYRNNLEFSLVATREPSTSNPTMVEDLPIATQATSGSRAFNTAAVSAQITLESSSLQIKAEASSKTSSFRNTTFPSNLCQNSEEKVRLDVDSTKNSSSAEPANNSHQSSPPDGHQHDLNKDRHVITIRSNARLNGLAKISPSQNTATLAKATILSQALKASSRFRDQQVVKPDVSKNLIIPKADETTRIASRSGHGGSYSSFGSSNTVLMASKVREKTVGSSHMVEKPTRELRIPHMYELSQPDVNTDKQYPESFTVVEISKSSGSQVNSSSILQVNPASINSRVNVNVPTKTPLALFSKVEPTTKDGYRYALQLYKPCLLVTYTANLDILEIFYLEYVKRNKPIPKHLSALLRFTHSFEDILSPLKSNQKSIQ</sequence>
<dbReference type="OrthoDB" id="8066685at2759"/>
<dbReference type="Pfam" id="PF14223">
    <property type="entry name" value="Retrotran_gag_2"/>
    <property type="match status" value="1"/>
</dbReference>
<dbReference type="EMBL" id="MU167423">
    <property type="protein sequence ID" value="KAG0140735.1"/>
    <property type="molecule type" value="Genomic_DNA"/>
</dbReference>
<organism evidence="2 3">
    <name type="scientific">Cronartium quercuum f. sp. fusiforme G11</name>
    <dbReference type="NCBI Taxonomy" id="708437"/>
    <lineage>
        <taxon>Eukaryota</taxon>
        <taxon>Fungi</taxon>
        <taxon>Dikarya</taxon>
        <taxon>Basidiomycota</taxon>
        <taxon>Pucciniomycotina</taxon>
        <taxon>Pucciniomycetes</taxon>
        <taxon>Pucciniales</taxon>
        <taxon>Coleosporiaceae</taxon>
        <taxon>Cronartium</taxon>
    </lineage>
</organism>
<evidence type="ECO:0000313" key="2">
    <source>
        <dbReference type="EMBL" id="KAG0140735.1"/>
    </source>
</evidence>
<gene>
    <name evidence="2" type="ORF">CROQUDRAFT_110947</name>
</gene>
<proteinExistence type="predicted"/>
<evidence type="ECO:0000256" key="1">
    <source>
        <dbReference type="SAM" id="MobiDB-lite"/>
    </source>
</evidence>
<feature type="compositionally biased region" description="Basic and acidic residues" evidence="1">
    <location>
        <begin position="314"/>
        <end position="324"/>
    </location>
</feature>
<dbReference type="AlphaFoldDB" id="A0A9P6NBE4"/>
<name>A0A9P6NBE4_9BASI</name>
<protein>
    <submittedName>
        <fullName evidence="2">Uncharacterized protein</fullName>
    </submittedName>
</protein>
<accession>A0A9P6NBE4</accession>